<reference evidence="1 2" key="1">
    <citation type="submission" date="2020-04" db="EMBL/GenBank/DDBJ databases">
        <authorList>
            <person name="De Canck E."/>
        </authorList>
    </citation>
    <scope>NUCLEOTIDE SEQUENCE [LARGE SCALE GENOMIC DNA]</scope>
    <source>
        <strain evidence="1 2">LMG 29660</strain>
    </source>
</reference>
<proteinExistence type="predicted"/>
<accession>A0A6J5ENA2</accession>
<evidence type="ECO:0000313" key="2">
    <source>
        <dbReference type="Proteomes" id="UP000494135"/>
    </source>
</evidence>
<dbReference type="EMBL" id="CADIKG010000020">
    <property type="protein sequence ID" value="CAB3767304.1"/>
    <property type="molecule type" value="Genomic_DNA"/>
</dbReference>
<name>A0A6J5ENA2_9BURK</name>
<dbReference type="AlphaFoldDB" id="A0A6J5ENA2"/>
<protein>
    <submittedName>
        <fullName evidence="1">Uncharacterized protein</fullName>
    </submittedName>
</protein>
<gene>
    <name evidence="1" type="ORF">LMG29660_05780</name>
</gene>
<organism evidence="1 2">
    <name type="scientific">Burkholderia puraquae</name>
    <dbReference type="NCBI Taxonomy" id="1904757"/>
    <lineage>
        <taxon>Bacteria</taxon>
        <taxon>Pseudomonadati</taxon>
        <taxon>Pseudomonadota</taxon>
        <taxon>Betaproteobacteria</taxon>
        <taxon>Burkholderiales</taxon>
        <taxon>Burkholderiaceae</taxon>
        <taxon>Burkholderia</taxon>
        <taxon>Burkholderia cepacia complex</taxon>
    </lineage>
</organism>
<evidence type="ECO:0000313" key="1">
    <source>
        <dbReference type="EMBL" id="CAB3767304.1"/>
    </source>
</evidence>
<dbReference type="Proteomes" id="UP000494135">
    <property type="component" value="Unassembled WGS sequence"/>
</dbReference>
<sequence length="35" mass="3795">MQDILMLTLYPSNAPISYTITIACDAQRAAAANPR</sequence>